<dbReference type="RefSeq" id="XP_030637527.1">
    <property type="nucleotide sequence ID" value="XM_030781667.1"/>
</dbReference>
<reference evidence="20" key="1">
    <citation type="submission" date="2025-08" db="UniProtKB">
        <authorList>
            <consortium name="RefSeq"/>
        </authorList>
    </citation>
    <scope>IDENTIFICATION</scope>
</reference>
<feature type="transmembrane region" description="Helical" evidence="17">
    <location>
        <begin position="684"/>
        <end position="705"/>
    </location>
</feature>
<gene>
    <name evidence="20" type="primary">LOC115818315</name>
</gene>
<dbReference type="InterPro" id="IPR017978">
    <property type="entry name" value="GPCR_3_C"/>
</dbReference>
<dbReference type="InterPro" id="IPR000337">
    <property type="entry name" value="GPCR_3"/>
</dbReference>
<dbReference type="InterPro" id="IPR011500">
    <property type="entry name" value="GPCR_3_9-Cys_dom"/>
</dbReference>
<keyword evidence="14" id="KW-0325">Glycoprotein</keyword>
<dbReference type="GeneID" id="115818315"/>
<accession>A0A6J2VZP5</accession>
<keyword evidence="15" id="KW-0807">Transducer</keyword>
<keyword evidence="19" id="KW-1185">Reference proteome</keyword>
<dbReference type="InterPro" id="IPR001828">
    <property type="entry name" value="ANF_lig-bd_rcpt"/>
</dbReference>
<evidence type="ECO:0000256" key="15">
    <source>
        <dbReference type="ARBA" id="ARBA00023224"/>
    </source>
</evidence>
<feature type="transmembrane region" description="Helical" evidence="17">
    <location>
        <begin position="491"/>
        <end position="517"/>
    </location>
</feature>
<dbReference type="Pfam" id="PF00003">
    <property type="entry name" value="7tm_3"/>
    <property type="match status" value="1"/>
</dbReference>
<comment type="subcellular location">
    <subcellularLocation>
        <location evidence="1">Cell membrane</location>
        <topology evidence="1">Multi-pass membrane protein</topology>
    </subcellularLocation>
</comment>
<dbReference type="PROSITE" id="PS50259">
    <property type="entry name" value="G_PROTEIN_RECEP_F3_4"/>
    <property type="match status" value="1"/>
</dbReference>
<dbReference type="SUPFAM" id="SSF53822">
    <property type="entry name" value="Periplasmic binding protein-like I"/>
    <property type="match status" value="1"/>
</dbReference>
<dbReference type="InterPro" id="IPR038550">
    <property type="entry name" value="GPCR_3_9-Cys_sf"/>
</dbReference>
<evidence type="ECO:0000256" key="14">
    <source>
        <dbReference type="ARBA" id="ARBA00023180"/>
    </source>
</evidence>
<keyword evidence="7" id="KW-0552">Olfaction</keyword>
<protein>
    <recommendedName>
        <fullName evidence="16">G-protein coupled receptor family C group 6 member A</fullName>
    </recommendedName>
</protein>
<evidence type="ECO:0000256" key="2">
    <source>
        <dbReference type="ARBA" id="ARBA00007242"/>
    </source>
</evidence>
<evidence type="ECO:0000256" key="3">
    <source>
        <dbReference type="ARBA" id="ARBA00011748"/>
    </source>
</evidence>
<dbReference type="FunFam" id="2.10.50.30:FF:000004">
    <property type="entry name" value="Taste receptor type 1 member 3-like protein"/>
    <property type="match status" value="1"/>
</dbReference>
<dbReference type="PROSITE" id="PS00980">
    <property type="entry name" value="G_PROTEIN_RECEP_F3_2"/>
    <property type="match status" value="1"/>
</dbReference>
<dbReference type="InterPro" id="IPR028082">
    <property type="entry name" value="Peripla_BP_I"/>
</dbReference>
<dbReference type="Pfam" id="PF07562">
    <property type="entry name" value="NCD3G"/>
    <property type="match status" value="1"/>
</dbReference>
<evidence type="ECO:0000256" key="13">
    <source>
        <dbReference type="ARBA" id="ARBA00023170"/>
    </source>
</evidence>
<proteinExistence type="inferred from homology"/>
<comment type="similarity">
    <text evidence="2">Belongs to the G-protein coupled receptor 3 family.</text>
</comment>
<keyword evidence="5" id="KW-0716">Sensory transduction</keyword>
<dbReference type="PRINTS" id="PR00248">
    <property type="entry name" value="GPCRMGR"/>
</dbReference>
<evidence type="ECO:0000256" key="1">
    <source>
        <dbReference type="ARBA" id="ARBA00004651"/>
    </source>
</evidence>
<evidence type="ECO:0000256" key="6">
    <source>
        <dbReference type="ARBA" id="ARBA00022692"/>
    </source>
</evidence>
<sequence>MAEAVEEINNSSMLGNLTLGYVIVDSCSDVTHAVQLSETYLCGRCRTYECGNDSTNTLIHNSGVKAVVGAYHSEISVAVARQLTTEYIPQISYGSTAGILSDKTRFPTFLRTVPEDNHQAQAIVQILVRYGWTWVGLVTTDGDYGRYAADRFEWHAREHGICTAFRVVLPDVLQDKRLSKKINETVEKIADNPNAKVIVSFAKPDHMMYIMGNLSGQGLDRVWVASDNWATSSRVLRNCSLREVGTIIGVTLKSSSESTSQFKRFLQKLDLRPNIPRNNSILQHFLRKEMTQHKNMTAREILMSNTYGYSVFSIKLAVKAIASAVSNICAKKICRGGDDIQPWELSRALRETSFSMDGESWKFNQDGDMDTGYDIVLWEEGNKTQRILMGLVGNYSIQNKPGLSLYSDKRLSVLKSIVSKCNGDCVAGHKKVVLDKRTPCCFTCENCTVNTFSNITNADTCLSCPEHEYSHVGSPNCTKKTVEFLGWRDQYAIILLFFAALGVLLTLLVLVMFVVWWNTPVVRAACGPISVLLLISLVGTFTSTVLFAGKPNDIQCQTREVLFALSFTLCVSCILVKSLTILLAFEFNPAVKQVLGCLFKPYIILAVLVMLQGLICALWLTFCKPTARIYYEYRPDQSLYECNVQCDNIYFGIVLGYIGLLALIGFIFAFASRKLPNSYNEAKFITFGMLIYIICWVVFGPIYVSDELAKYKPAVEMTVILISAYGIFFCHFMPKVYIILFRKESNTREAFRKDVREYSARPIKRDSQSLRSSLSNGHMLTSLQSAELTEKFPGADPSVNLDQDIESQVTDGASNVHAGGVGETAFQR</sequence>
<evidence type="ECO:0000313" key="19">
    <source>
        <dbReference type="Proteomes" id="UP000504632"/>
    </source>
</evidence>
<feature type="transmembrane region" description="Helical" evidence="17">
    <location>
        <begin position="717"/>
        <end position="740"/>
    </location>
</feature>
<keyword evidence="9 17" id="KW-1133">Transmembrane helix</keyword>
<dbReference type="InterPro" id="IPR000068">
    <property type="entry name" value="GPCR_3_Ca_sens_rcpt-rel"/>
</dbReference>
<feature type="transmembrane region" description="Helical" evidence="17">
    <location>
        <begin position="529"/>
        <end position="549"/>
    </location>
</feature>
<dbReference type="Proteomes" id="UP000504632">
    <property type="component" value="Chromosome 8"/>
</dbReference>
<keyword evidence="8" id="KW-0732">Signal</keyword>
<evidence type="ECO:0000256" key="11">
    <source>
        <dbReference type="ARBA" id="ARBA00023136"/>
    </source>
</evidence>
<evidence type="ECO:0000256" key="17">
    <source>
        <dbReference type="SAM" id="Phobius"/>
    </source>
</evidence>
<dbReference type="InterPro" id="IPR017979">
    <property type="entry name" value="GPCR_3_CS"/>
</dbReference>
<dbReference type="PANTHER" id="PTHR24061">
    <property type="entry name" value="CALCIUM-SENSING RECEPTOR-RELATED"/>
    <property type="match status" value="1"/>
</dbReference>
<dbReference type="GO" id="GO:0007608">
    <property type="term" value="P:sensory perception of smell"/>
    <property type="evidence" value="ECO:0007669"/>
    <property type="project" value="UniProtKB-KW"/>
</dbReference>
<dbReference type="InParanoid" id="A0A6J2VZP5"/>
<feature type="transmembrane region" description="Helical" evidence="17">
    <location>
        <begin position="561"/>
        <end position="585"/>
    </location>
</feature>
<feature type="transmembrane region" description="Helical" evidence="17">
    <location>
        <begin position="597"/>
        <end position="622"/>
    </location>
</feature>
<evidence type="ECO:0000256" key="12">
    <source>
        <dbReference type="ARBA" id="ARBA00023157"/>
    </source>
</evidence>
<dbReference type="AlphaFoldDB" id="A0A6J2VZP5"/>
<evidence type="ECO:0000256" key="16">
    <source>
        <dbReference type="ARBA" id="ARBA00039774"/>
    </source>
</evidence>
<evidence type="ECO:0000256" key="5">
    <source>
        <dbReference type="ARBA" id="ARBA00022606"/>
    </source>
</evidence>
<keyword evidence="10" id="KW-0297">G-protein coupled receptor</keyword>
<keyword evidence="6 17" id="KW-0812">Transmembrane</keyword>
<organism evidence="19 20">
    <name type="scientific">Chanos chanos</name>
    <name type="common">Milkfish</name>
    <name type="synonym">Mugil chanos</name>
    <dbReference type="NCBI Taxonomy" id="29144"/>
    <lineage>
        <taxon>Eukaryota</taxon>
        <taxon>Metazoa</taxon>
        <taxon>Chordata</taxon>
        <taxon>Craniata</taxon>
        <taxon>Vertebrata</taxon>
        <taxon>Euteleostomi</taxon>
        <taxon>Actinopterygii</taxon>
        <taxon>Neopterygii</taxon>
        <taxon>Teleostei</taxon>
        <taxon>Ostariophysi</taxon>
        <taxon>Gonorynchiformes</taxon>
        <taxon>Chanidae</taxon>
        <taxon>Chanos</taxon>
    </lineage>
</organism>
<comment type="subunit">
    <text evidence="3">Homodimer; disulfide-linked.</text>
</comment>
<feature type="transmembrane region" description="Helical" evidence="17">
    <location>
        <begin position="649"/>
        <end position="672"/>
    </location>
</feature>
<evidence type="ECO:0000259" key="18">
    <source>
        <dbReference type="PROSITE" id="PS50259"/>
    </source>
</evidence>
<dbReference type="GO" id="GO:0004930">
    <property type="term" value="F:G protein-coupled receptor activity"/>
    <property type="evidence" value="ECO:0007669"/>
    <property type="project" value="UniProtKB-KW"/>
</dbReference>
<dbReference type="PANTHER" id="PTHR24061:SF5">
    <property type="entry name" value="G-PROTEIN COUPLED RECEPTOR FAMILY C GROUP 6 MEMBER A"/>
    <property type="match status" value="1"/>
</dbReference>
<dbReference type="OrthoDB" id="425344at2759"/>
<keyword evidence="4" id="KW-1003">Cell membrane</keyword>
<keyword evidence="12" id="KW-1015">Disulfide bond</keyword>
<evidence type="ECO:0000256" key="7">
    <source>
        <dbReference type="ARBA" id="ARBA00022725"/>
    </source>
</evidence>
<evidence type="ECO:0000256" key="9">
    <source>
        <dbReference type="ARBA" id="ARBA00022989"/>
    </source>
</evidence>
<evidence type="ECO:0000256" key="10">
    <source>
        <dbReference type="ARBA" id="ARBA00023040"/>
    </source>
</evidence>
<keyword evidence="11 17" id="KW-0472">Membrane</keyword>
<dbReference type="GO" id="GO:0005886">
    <property type="term" value="C:plasma membrane"/>
    <property type="evidence" value="ECO:0007669"/>
    <property type="project" value="UniProtKB-SubCell"/>
</dbReference>
<evidence type="ECO:0000256" key="8">
    <source>
        <dbReference type="ARBA" id="ARBA00022729"/>
    </source>
</evidence>
<name>A0A6J2VZP5_CHACN</name>
<dbReference type="FunFam" id="3.40.50.2300:FF:000152">
    <property type="entry name" value="G protein-coupled receptor class C group 6 member A"/>
    <property type="match status" value="1"/>
</dbReference>
<evidence type="ECO:0000313" key="20">
    <source>
        <dbReference type="RefSeq" id="XP_030637527.1"/>
    </source>
</evidence>
<dbReference type="Pfam" id="PF01094">
    <property type="entry name" value="ANF_receptor"/>
    <property type="match status" value="1"/>
</dbReference>
<evidence type="ECO:0000256" key="4">
    <source>
        <dbReference type="ARBA" id="ARBA00022475"/>
    </source>
</evidence>
<keyword evidence="13" id="KW-0675">Receptor</keyword>
<dbReference type="Gene3D" id="3.40.50.2300">
    <property type="match status" value="2"/>
</dbReference>
<feature type="domain" description="G-protein coupled receptors family 3 profile" evidence="18">
    <location>
        <begin position="491"/>
        <end position="755"/>
    </location>
</feature>
<dbReference type="Gene3D" id="2.10.50.30">
    <property type="entry name" value="GPCR, family 3, nine cysteines domain"/>
    <property type="match status" value="1"/>
</dbReference>